<dbReference type="InterPro" id="IPR002109">
    <property type="entry name" value="Glutaredoxin"/>
</dbReference>
<dbReference type="PANTHER" id="PTHR45694">
    <property type="entry name" value="GLUTAREDOXIN 2"/>
    <property type="match status" value="1"/>
</dbReference>
<dbReference type="AlphaFoldDB" id="A0A0N0NKM7"/>
<organism evidence="4 5">
    <name type="scientific">Cyphellophora attinorum</name>
    <dbReference type="NCBI Taxonomy" id="1664694"/>
    <lineage>
        <taxon>Eukaryota</taxon>
        <taxon>Fungi</taxon>
        <taxon>Dikarya</taxon>
        <taxon>Ascomycota</taxon>
        <taxon>Pezizomycotina</taxon>
        <taxon>Eurotiomycetes</taxon>
        <taxon>Chaetothyriomycetidae</taxon>
        <taxon>Chaetothyriales</taxon>
        <taxon>Cyphellophoraceae</taxon>
        <taxon>Cyphellophora</taxon>
    </lineage>
</organism>
<dbReference type="Pfam" id="PF00462">
    <property type="entry name" value="Glutaredoxin"/>
    <property type="match status" value="1"/>
</dbReference>
<comment type="caution">
    <text evidence="4">The sequence shown here is derived from an EMBL/GenBank/DDBJ whole genome shotgun (WGS) entry which is preliminary data.</text>
</comment>
<dbReference type="CDD" id="cd03419">
    <property type="entry name" value="GRX_GRXh_1_2_like"/>
    <property type="match status" value="1"/>
</dbReference>
<dbReference type="PANTHER" id="PTHR45694:SF5">
    <property type="entry name" value="GLUTAREDOXIN 2"/>
    <property type="match status" value="1"/>
</dbReference>
<dbReference type="GO" id="GO:0034599">
    <property type="term" value="P:cellular response to oxidative stress"/>
    <property type="evidence" value="ECO:0007669"/>
    <property type="project" value="TreeGrafter"/>
</dbReference>
<evidence type="ECO:0000313" key="5">
    <source>
        <dbReference type="Proteomes" id="UP000038010"/>
    </source>
</evidence>
<dbReference type="GO" id="GO:0015038">
    <property type="term" value="F:glutathione disulfide oxidoreductase activity"/>
    <property type="evidence" value="ECO:0007669"/>
    <property type="project" value="TreeGrafter"/>
</dbReference>
<keyword evidence="5" id="KW-1185">Reference proteome</keyword>
<dbReference type="GO" id="GO:0000324">
    <property type="term" value="C:fungal-type vacuole"/>
    <property type="evidence" value="ECO:0007669"/>
    <property type="project" value="TreeGrafter"/>
</dbReference>
<feature type="region of interest" description="Disordered" evidence="1">
    <location>
        <begin position="75"/>
        <end position="140"/>
    </location>
</feature>
<dbReference type="OrthoDB" id="423313at2759"/>
<dbReference type="InterPro" id="IPR036249">
    <property type="entry name" value="Thioredoxin-like_sf"/>
</dbReference>
<dbReference type="GO" id="GO:0005796">
    <property type="term" value="C:Golgi lumen"/>
    <property type="evidence" value="ECO:0007669"/>
    <property type="project" value="TreeGrafter"/>
</dbReference>
<dbReference type="PROSITE" id="PS51354">
    <property type="entry name" value="GLUTAREDOXIN_2"/>
    <property type="match status" value="1"/>
</dbReference>
<feature type="signal peptide" evidence="2">
    <location>
        <begin position="1"/>
        <end position="29"/>
    </location>
</feature>
<proteinExistence type="predicted"/>
<dbReference type="RefSeq" id="XP_017997982.1">
    <property type="nucleotide sequence ID" value="XM_018143158.1"/>
</dbReference>
<reference evidence="4 5" key="1">
    <citation type="submission" date="2015-06" db="EMBL/GenBank/DDBJ databases">
        <title>Draft genome of the ant-associated black yeast Phialophora attae CBS 131958.</title>
        <authorList>
            <person name="Moreno L.F."/>
            <person name="Stielow B.J."/>
            <person name="de Hoog S."/>
            <person name="Vicente V.A."/>
            <person name="Weiss V.A."/>
            <person name="de Vries M."/>
            <person name="Cruz L.M."/>
            <person name="Souza E.M."/>
        </authorList>
    </citation>
    <scope>NUCLEOTIDE SEQUENCE [LARGE SCALE GENOMIC DNA]</scope>
    <source>
        <strain evidence="4 5">CBS 131958</strain>
    </source>
</reference>
<sequence>MSTSRRRTQAVVLFAVLVLCYILFFSSEADKGSDFRGKTEAALKRKHSILAEDLSDEDYTAQTNSKLQEILAEKDGRKAAVDDGEEVEDVIPVAGRKTMPKPKQSPSHESPGGKPRYPKSDDADDEPAKGEKKSADPGEDFAREELQQILKRSPIIIFSKSYCPYSKRAKRLLLHQYDIQPAPYVVELDQMTKIVPKADEDDDDVQLGRKLQDLLKSLTHRGTVPNILINTKSIGGSDEVVDMDSKGTLLEKILEMGGKRIVSATRLAKEKD</sequence>
<feature type="chain" id="PRO_5005856830" evidence="2">
    <location>
        <begin position="30"/>
        <end position="272"/>
    </location>
</feature>
<evidence type="ECO:0000259" key="3">
    <source>
        <dbReference type="Pfam" id="PF00462"/>
    </source>
</evidence>
<protein>
    <submittedName>
        <fullName evidence="4">Monothiol glutaredoxin-6</fullName>
    </submittedName>
</protein>
<gene>
    <name evidence="4" type="ORF">AB675_3130</name>
</gene>
<name>A0A0N0NKM7_9EURO</name>
<dbReference type="GO" id="GO:0005801">
    <property type="term" value="C:cis-Golgi network"/>
    <property type="evidence" value="ECO:0007669"/>
    <property type="project" value="TreeGrafter"/>
</dbReference>
<dbReference type="STRING" id="1664694.A0A0N0NKM7"/>
<evidence type="ECO:0000256" key="2">
    <source>
        <dbReference type="SAM" id="SignalP"/>
    </source>
</evidence>
<feature type="compositionally biased region" description="Basic and acidic residues" evidence="1">
    <location>
        <begin position="118"/>
        <end position="140"/>
    </location>
</feature>
<evidence type="ECO:0000313" key="4">
    <source>
        <dbReference type="EMBL" id="KPI38019.1"/>
    </source>
</evidence>
<evidence type="ECO:0000256" key="1">
    <source>
        <dbReference type="SAM" id="MobiDB-lite"/>
    </source>
</evidence>
<dbReference type="VEuPathDB" id="FungiDB:AB675_3130"/>
<dbReference type="GeneID" id="28735038"/>
<accession>A0A0N0NKM7</accession>
<dbReference type="EMBL" id="LFJN01000021">
    <property type="protein sequence ID" value="KPI38019.1"/>
    <property type="molecule type" value="Genomic_DNA"/>
</dbReference>
<feature type="domain" description="Glutaredoxin" evidence="3">
    <location>
        <begin position="155"/>
        <end position="234"/>
    </location>
</feature>
<dbReference type="Gene3D" id="3.40.30.10">
    <property type="entry name" value="Glutaredoxin"/>
    <property type="match status" value="1"/>
</dbReference>
<keyword evidence="2" id="KW-0732">Signal</keyword>
<dbReference type="Proteomes" id="UP000038010">
    <property type="component" value="Unassembled WGS sequence"/>
</dbReference>
<dbReference type="SUPFAM" id="SSF52833">
    <property type="entry name" value="Thioredoxin-like"/>
    <property type="match status" value="1"/>
</dbReference>